<reference evidence="6 7" key="1">
    <citation type="submission" date="2013-03" db="EMBL/GenBank/DDBJ databases">
        <title>Draft genome sequence of Gracibacillus halophilus YIM-C55.5, a moderately halophilic and thermophilic organism from the Xiaochaidamu salt lake.</title>
        <authorList>
            <person name="Sugumar T."/>
            <person name="Polireddy D.R."/>
            <person name="Antony A."/>
            <person name="Madhava Y.R."/>
            <person name="Sivakumar N."/>
        </authorList>
    </citation>
    <scope>NUCLEOTIDE SEQUENCE [LARGE SCALE GENOMIC DNA]</scope>
    <source>
        <strain evidence="6 7">YIM-C55.5</strain>
    </source>
</reference>
<accession>N4WSW0</accession>
<organism evidence="6 7">
    <name type="scientific">Gracilibacillus halophilus YIM-C55.5</name>
    <dbReference type="NCBI Taxonomy" id="1308866"/>
    <lineage>
        <taxon>Bacteria</taxon>
        <taxon>Bacillati</taxon>
        <taxon>Bacillota</taxon>
        <taxon>Bacilli</taxon>
        <taxon>Bacillales</taxon>
        <taxon>Bacillaceae</taxon>
        <taxon>Gracilibacillus</taxon>
    </lineage>
</organism>
<keyword evidence="2" id="KW-0175">Coiled coil</keyword>
<dbReference type="Gene3D" id="1.10.10.10">
    <property type="entry name" value="Winged helix-like DNA-binding domain superfamily/Winged helix DNA-binding domain"/>
    <property type="match status" value="1"/>
</dbReference>
<dbReference type="Proteomes" id="UP000012283">
    <property type="component" value="Unassembled WGS sequence"/>
</dbReference>
<sequence length="343" mass="40574">MANPQVENGFIKIANELWNELLRRDFSKRQLNLILFIWRLSYGTGQKDCKIDSLRTFEVTGIYKQDIRKELEFLKSCAVLDWDEASMVFTINKHYHLWQLTPNKKWDNQTFNRLIHENIKRRNRAKTSTQAPTPTPNTDRKGSEIPTDPDHRVRKTRTFKLVKYEPIQAKKSAAASDVSSVKKVRKPVKNKDIKCNSRDERFQEVMAFYRDNLQRGITESPYNYEVITQCYEEFGFDLLLAAMKLATKAEAKGVKYMETVLFNWKKKGVRTTEDARRLEQQYKAKPHRKQKDQKKKDIVPDWYIEQKEKSRKKKEITRSEEEKKQSAALIDQMLEEYLMSSDG</sequence>
<dbReference type="Gene3D" id="1.10.10.630">
    <property type="entry name" value="DnaD domain-like"/>
    <property type="match status" value="1"/>
</dbReference>
<feature type="compositionally biased region" description="Basic and acidic residues" evidence="3">
    <location>
        <begin position="138"/>
        <end position="151"/>
    </location>
</feature>
<dbReference type="Pfam" id="PF04492">
    <property type="entry name" value="Phage_rep_O"/>
    <property type="match status" value="1"/>
</dbReference>
<feature type="coiled-coil region" evidence="2">
    <location>
        <begin position="304"/>
        <end position="336"/>
    </location>
</feature>
<proteinExistence type="inferred from homology"/>
<dbReference type="PANTHER" id="PTHR37293">
    <property type="entry name" value="PHAGE REPLICATION PROTEIN-RELATED"/>
    <property type="match status" value="1"/>
</dbReference>
<evidence type="ECO:0000259" key="4">
    <source>
        <dbReference type="Pfam" id="PF04492"/>
    </source>
</evidence>
<dbReference type="InterPro" id="IPR006497">
    <property type="entry name" value="Phage_lambda_VrpO_N"/>
</dbReference>
<dbReference type="Pfam" id="PF07261">
    <property type="entry name" value="DnaB_2"/>
    <property type="match status" value="1"/>
</dbReference>
<dbReference type="SUPFAM" id="SSF158499">
    <property type="entry name" value="DnaD domain-like"/>
    <property type="match status" value="1"/>
</dbReference>
<comment type="caution">
    <text evidence="6">The sequence shown here is derived from an EMBL/GenBank/DDBJ whole genome shotgun (WGS) entry which is preliminary data.</text>
</comment>
<evidence type="ECO:0000313" key="6">
    <source>
        <dbReference type="EMBL" id="ENH96256.1"/>
    </source>
</evidence>
<protein>
    <submittedName>
        <fullName evidence="6">Putative prophage replication protein O</fullName>
    </submittedName>
</protein>
<evidence type="ECO:0000256" key="1">
    <source>
        <dbReference type="ARBA" id="ARBA00093462"/>
    </source>
</evidence>
<dbReference type="InterPro" id="IPR006343">
    <property type="entry name" value="DnaB/C_C"/>
</dbReference>
<dbReference type="STRING" id="1308866.J416_11787"/>
<feature type="region of interest" description="Disordered" evidence="3">
    <location>
        <begin position="280"/>
        <end position="303"/>
    </location>
</feature>
<feature type="compositionally biased region" description="Basic residues" evidence="3">
    <location>
        <begin position="284"/>
        <end position="293"/>
    </location>
</feature>
<dbReference type="InterPro" id="IPR053162">
    <property type="entry name" value="DnaD"/>
</dbReference>
<dbReference type="EMBL" id="APML01000054">
    <property type="protein sequence ID" value="ENH96256.1"/>
    <property type="molecule type" value="Genomic_DNA"/>
</dbReference>
<gene>
    <name evidence="6" type="ORF">J416_11787</name>
</gene>
<dbReference type="NCBIfam" id="TIGR01446">
    <property type="entry name" value="DnaD_dom"/>
    <property type="match status" value="1"/>
</dbReference>
<dbReference type="eggNOG" id="COG3935">
    <property type="taxonomic scope" value="Bacteria"/>
</dbReference>
<feature type="compositionally biased region" description="Basic and acidic residues" evidence="3">
    <location>
        <begin position="294"/>
        <end position="303"/>
    </location>
</feature>
<dbReference type="AlphaFoldDB" id="N4WSW0"/>
<dbReference type="PANTHER" id="PTHR37293:SF5">
    <property type="entry name" value="DNA REPLICATION PROTEIN"/>
    <property type="match status" value="1"/>
</dbReference>
<dbReference type="InterPro" id="IPR036388">
    <property type="entry name" value="WH-like_DNA-bd_sf"/>
</dbReference>
<evidence type="ECO:0000256" key="2">
    <source>
        <dbReference type="SAM" id="Coils"/>
    </source>
</evidence>
<dbReference type="PATRIC" id="fig|1308866.3.peg.2383"/>
<dbReference type="InterPro" id="IPR034829">
    <property type="entry name" value="DnaD-like_sf"/>
</dbReference>
<feature type="domain" description="DnaB/C C-terminal" evidence="5">
    <location>
        <begin position="218"/>
        <end position="277"/>
    </location>
</feature>
<dbReference type="GO" id="GO:0006260">
    <property type="term" value="P:DNA replication"/>
    <property type="evidence" value="ECO:0007669"/>
    <property type="project" value="InterPro"/>
</dbReference>
<keyword evidence="7" id="KW-1185">Reference proteome</keyword>
<evidence type="ECO:0000313" key="7">
    <source>
        <dbReference type="Proteomes" id="UP000012283"/>
    </source>
</evidence>
<evidence type="ECO:0000259" key="5">
    <source>
        <dbReference type="Pfam" id="PF07261"/>
    </source>
</evidence>
<dbReference type="RefSeq" id="WP_003471582.1">
    <property type="nucleotide sequence ID" value="NZ_APML01000054.1"/>
</dbReference>
<evidence type="ECO:0000256" key="3">
    <source>
        <dbReference type="SAM" id="MobiDB-lite"/>
    </source>
</evidence>
<comment type="similarity">
    <text evidence="1">Belongs to the DnaB/DnaD family.</text>
</comment>
<name>N4WSW0_9BACI</name>
<feature type="region of interest" description="Disordered" evidence="3">
    <location>
        <begin position="119"/>
        <end position="152"/>
    </location>
</feature>
<feature type="domain" description="Bacteriophage lambda Replication protein O N-terminal" evidence="4">
    <location>
        <begin position="5"/>
        <end position="98"/>
    </location>
</feature>